<dbReference type="Gene3D" id="3.10.490.20">
    <property type="match status" value="1"/>
</dbReference>
<dbReference type="InterPro" id="IPR035699">
    <property type="entry name" value="AAA_6"/>
</dbReference>
<dbReference type="FunFam" id="3.20.180.20:FF:000002">
    <property type="entry name" value="Cytoplasmic dynein heavy chain 1"/>
    <property type="match status" value="1"/>
</dbReference>
<feature type="coiled-coil region" evidence="14">
    <location>
        <begin position="48"/>
        <end position="116"/>
    </location>
</feature>
<dbReference type="Pfam" id="PF08393">
    <property type="entry name" value="DHC_N2"/>
    <property type="match status" value="1"/>
</dbReference>
<reference evidence="16" key="2">
    <citation type="submission" date="2022-10" db="EMBL/GenBank/DDBJ databases">
        <authorList>
            <consortium name="ENA_rothamsted_submissions"/>
            <consortium name="culmorum"/>
            <person name="King R."/>
        </authorList>
    </citation>
    <scope>NUCLEOTIDE SEQUENCE</scope>
</reference>
<dbReference type="Pfam" id="PF22597">
    <property type="entry name" value="DYN_lid"/>
    <property type="match status" value="1"/>
</dbReference>
<dbReference type="InterPro" id="IPR043157">
    <property type="entry name" value="Dynein_AAA1S"/>
</dbReference>
<evidence type="ECO:0000256" key="11">
    <source>
        <dbReference type="ARBA" id="ARBA00023175"/>
    </source>
</evidence>
<evidence type="ECO:0000256" key="6">
    <source>
        <dbReference type="ARBA" id="ARBA00022741"/>
    </source>
</evidence>
<dbReference type="Pfam" id="PF18198">
    <property type="entry name" value="AAA_lid_11"/>
    <property type="match status" value="1"/>
</dbReference>
<dbReference type="InterPro" id="IPR035706">
    <property type="entry name" value="AAA_9"/>
</dbReference>
<dbReference type="Pfam" id="PF12777">
    <property type="entry name" value="MT"/>
    <property type="match status" value="1"/>
</dbReference>
<dbReference type="Pfam" id="PF03028">
    <property type="entry name" value="Dynein_heavy"/>
    <property type="match status" value="1"/>
</dbReference>
<dbReference type="Gene3D" id="1.10.8.1220">
    <property type="match status" value="1"/>
</dbReference>
<dbReference type="Pfam" id="PF21264">
    <property type="entry name" value="DYNC2H1_AAA_dom"/>
    <property type="match status" value="1"/>
</dbReference>
<dbReference type="GO" id="GO:0005524">
    <property type="term" value="F:ATP binding"/>
    <property type="evidence" value="ECO:0007669"/>
    <property type="project" value="UniProtKB-KW"/>
</dbReference>
<dbReference type="Gene3D" id="1.20.920.20">
    <property type="match status" value="1"/>
</dbReference>
<dbReference type="GO" id="GO:0051959">
    <property type="term" value="F:dynein light intermediate chain binding"/>
    <property type="evidence" value="ECO:0007669"/>
    <property type="project" value="InterPro"/>
</dbReference>
<evidence type="ECO:0000256" key="1">
    <source>
        <dbReference type="ARBA" id="ARBA00004138"/>
    </source>
</evidence>
<dbReference type="InterPro" id="IPR049400">
    <property type="entry name" value="DYNC2H1_AAA_dom"/>
</dbReference>
<keyword evidence="4" id="KW-0963">Cytoplasm</keyword>
<dbReference type="SMART" id="SM00382">
    <property type="entry name" value="AAA"/>
    <property type="match status" value="2"/>
</dbReference>
<dbReference type="Gene3D" id="1.20.920.30">
    <property type="match status" value="1"/>
</dbReference>
<keyword evidence="12" id="KW-0206">Cytoskeleton</keyword>
<dbReference type="GO" id="GO:0045505">
    <property type="term" value="F:dynein intermediate chain binding"/>
    <property type="evidence" value="ECO:0007669"/>
    <property type="project" value="InterPro"/>
</dbReference>
<feature type="coiled-coil region" evidence="14">
    <location>
        <begin position="2062"/>
        <end position="2159"/>
    </location>
</feature>
<feature type="coiled-coil region" evidence="14">
    <location>
        <begin position="1860"/>
        <end position="1933"/>
    </location>
</feature>
<evidence type="ECO:0000256" key="4">
    <source>
        <dbReference type="ARBA" id="ARBA00022490"/>
    </source>
</evidence>
<keyword evidence="13" id="KW-0966">Cell projection</keyword>
<evidence type="ECO:0000256" key="7">
    <source>
        <dbReference type="ARBA" id="ARBA00022840"/>
    </source>
</evidence>
<dbReference type="Pfam" id="PF12781">
    <property type="entry name" value="AAA_9"/>
    <property type="match status" value="1"/>
</dbReference>
<dbReference type="Gene3D" id="1.20.58.1120">
    <property type="match status" value="1"/>
</dbReference>
<dbReference type="Gene3D" id="3.40.50.300">
    <property type="entry name" value="P-loop containing nucleotide triphosphate hydrolases"/>
    <property type="match status" value="5"/>
</dbReference>
<dbReference type="Pfam" id="PF12780">
    <property type="entry name" value="AAA_8"/>
    <property type="match status" value="1"/>
</dbReference>
<dbReference type="GO" id="GO:0007018">
    <property type="term" value="P:microtubule-based movement"/>
    <property type="evidence" value="ECO:0007669"/>
    <property type="project" value="InterPro"/>
</dbReference>
<dbReference type="InterPro" id="IPR042222">
    <property type="entry name" value="Dynein_2_N"/>
</dbReference>
<keyword evidence="17" id="KW-1185">Reference proteome</keyword>
<evidence type="ECO:0000256" key="10">
    <source>
        <dbReference type="ARBA" id="ARBA00023069"/>
    </source>
</evidence>
<dbReference type="EMBL" id="OU896715">
    <property type="protein sequence ID" value="CAG9825696.1"/>
    <property type="molecule type" value="Genomic_DNA"/>
</dbReference>
<dbReference type="InterPro" id="IPR042219">
    <property type="entry name" value="AAA_lid_11_sf"/>
</dbReference>
<sequence length="3238" mass="370480">MLKKSQILASWSREQVSAVSRLKAAWDRLQSLLDNHQHIMAKQMGTIKTTLNIERENLEKEIERFQARWEDANPRPHSGELIENSMKDLANRLMKMKDRRNEWKEVEKKREKLLNDFMRFSVNSPDLPHVEEIGNKIAKEEESWSIFEDFMTEFDELKNETWIVFRKKIYKLEDFLKNWRERLLPVENNELVTRLLQEINKYEVVAPLLKYVRGEDFSEKHWVDVFSLLQMEVKPVDQLALNDFLEVSVKIQNSLKELQMISKKAASEIVVRQALAELEHWDVHCRFSLALQKDSSGRNISLIQDFKEILNKIGDNQSLLQSLKNSVDSDTFIEKVTMWETKFGDLDHHLVSLAQIQRKWLYLEPIFGSGTLTQEKSRFDRIDRDFRHILNFIEKDLRVAALCRYANLRSLLDSNMDQLSRCQNSLDNFLKEKRDKFPRFLFLSDDDLLEVVGQSTKEHVIQTHLKKIFVGIDSTKLSSSGQDIIAICSSDGETVNLSNPVNIQRPVEDWLNDLVKQMQVTLKELLVTCQREKSSPDPLSYPSQILCLSDSITFTARCEQAISSMTIPPLLAKYKTQLDHYSSLELNQDIESSKGGNVLELKLKALLLDTIHHISVLEELLNENVTKVSDWTWQKQLRYYANSVGEVTVKMALARMEYSYEYLGNAPKLVRTPLTDRCFLTLTQGIHLGMGGNPYGPAGTGKTESVKALGGLLGRQVLVFNCDEGIDVVSMGRILTGLVKTGAWGCFDEFNRLDEATLSAISMLIHAIQVAIRSDKKSVDLLDQQVPVNKHCGIFVTLNPAGGGYGGRNKLPDNLKQLFRPVVMTQPDNEEIAKALLHCDGYQNADVIAKKLIEVFDMSSKLLSSQQHYDWGLRSIRTILGGCGRALRKSKTKNSIDRNPSSEMGIVVQVLKLDILSKLSFSDSVKFKKLVEDVFRGVEEDVLRNDVLRQTIEECFEELSLVKNERQINKCLEFYEQLQQRMGVAIVGPPKSGKSTIRNLMKKALSKMGKIVKYHCFNPKSMCRSQLLGKMDFDTSQWNDGVLTNFSLQVTSESSDIWSWIVCDGDIDPDWVESLNSVLDDNRLLSLPSGWRIRFGPNVNFVFESDGLGNASPATVSRMGIVFLSEEDLKLDDYVTGYVRGLTKEDSVVETLVTDYFVKAVYWLMNDGEVTVPSSQIAIAKTGITQLIDVKSRSHFCIALINGLGQQVQDDFREIFAQQVFEWTGELPPPLILRSRYNKDRDTIDPYYTNPNIVIENVAFGVPLIETGQVSQYLDILRVWFREGNEQHFLIVGPHGCAKSLILRSLVNERSDLDMVTIHCSGNLLPSFVINKLLEYCISVNTHRGKILKPRKGYLVLYLRNIHLLKRDKWGTNMLIEFVDQLIVYRGFFDSNVEFIGIENVIIVGSLASEGSLSKRFSSNMRIFNISLPESDEFSVIVTAYLTAILKACFPKHNYPKSKIVKMSTTMIILYDKVRNTFVNTRNKHYIFSPHDVTNWCRGISRYRESDTLDIDLLIWQIIHSEALNIFGNRLVDEDDRNTLNRILNDTFQSQWGTQDMGMNKFYVPFDDGFLTKLTETEWRDMVQQGITQYEREGQTLDLIITDELLHLTASIMNIVSNPAGNAILVGKCGVGRKSAVKIVSALQSAKLIIPSSEKQPQLNNELKMAMQYAGVEGHQVYFQIEDYFLKEDNNLNTYNLLMASGEVPDLYSIPELDSLVKVLKEEFERDNFDGSLLQYFSHRVRKNLHIIVCLDEDNENLWNIFQNCPSIMHSSIIWMKDWSTSTIAEISRTLLDRNIGTSDENHMASCYKGFSTIYQITKSAISTPSRFITMMKLYERIYKENLHGIKSRQQKLRAGVAKLTEAETLVNELKKKAELKRIELQEKQSKANSALDMISNTMKNANTQKEEMESLKSKTQEENVQLTRRKKEIEEELSEVEPLIEQARSAVGNIKSESLSEIRSLRAPPEIIRDILEGVLRLMGIQDTSWNSMKTFLAKRGVKEDIRSFDASRISKENRQAVERLMAAKSESFDQKSAKRASVAAAPLASWVAANVKYSYVMDNIRPLEKEQNKLKQNLSTAEAQLSELSAELFDVDATVAKLKEQLSSYTKEAAEIEIDLNRAQVTLSSAEGLVSKLSDEYERWQKQLRELSGKIEKLPNDCLLMSAFMTYLSGESEEKRQRILELWTTEIGIEKIDIETFFFTERDRMQWQSEGLCSDKMSIQNAVMILKADTVPLLMDPTSSASNWIKQHLKNKKVECINQDSSKFIATLELAVRFGKTLIIEEVDTVYPVLFQILRKEFTHQGERTLIKLNGKLMDYHSEFKLILCSRNEQINLPPEIIPLINLMNFTVTGAGLTEQLLSASILQENPELENRKRQLLKDREVMEEKLNHLQNQLLEDLGNSTGDILQDSKLLESLNKTKASSEEITSALRETIEVRSKLESEYDMYRDIAQYGSSLYFACNDFARSNIIYLLSVNAFTELFLKSLQTYQGMSSFEAGHDGELHYKHLLQTIYNYMSRGIFKLDRLKFLLFVLHKLYPNAVPENEWALFLGNTIPQRNISDDVPPWIPKHCTSGIENMKVTLPEFFNDLKLGEANLWKNFMASSHCIDAFPFHCAFTAFQKVLIVQALRPDRLYSMMSQGAMDIAGIRTLDPPVLELGSLLKESSSAVSILIFAMSGTDPISEIKELANGLSRNFLEVAMGEGQETKALFALKTCSESGSWLVLKNLHLVTDWLTVLTQNLKVLKSRDGFRLWLISEPTPYFNPVLAQNSLKIVYEASQGISNNMQRTYTTFGSTYIEKLNPNSARIFFVLAAIHAIVQERRKYIPQGWSKYYDFSDTDLSTNVKLVEDLWHNQSPQMQWRFISGLTSDAVYGGRIETGDDMTILYSYARQYFNDEIMSHKWKPFGLNSSLPNGVNFEEYLKIIRQLPNTDMPSVFGLSENMNRAWEKQTSVKLISELKNFHISRNTSNKFDQEEFSKGLAPFMILWKKLNQGYDFLRISAQNDTSKMSVMETFLIEEFENALHLVQMIHKCFAFLKKFSKGLVEADLQNHSVGISLMNYETPQSWLNLWNGPKEPIQYLKTIINKIIALSKWKNENVNELLKRPLNLSSLFHPGKFLASYKQDVSRSSQVPMDELLLKTSWRANANSLIVTDLLVEGGLFVNGIIKQCTPNSENINNAPNCYLNWTRKDTISEEGISVPVYSTSTREEKVFSLEIPCDNRERTRWILCGLAFYLEY</sequence>
<dbReference type="Gene3D" id="1.10.8.720">
    <property type="entry name" value="Region D6 of dynein motor"/>
    <property type="match status" value="1"/>
</dbReference>
<feature type="domain" description="AAA+ ATPase" evidence="15">
    <location>
        <begin position="691"/>
        <end position="828"/>
    </location>
</feature>
<keyword evidence="8" id="KW-0243">Dynein</keyword>
<dbReference type="Gene3D" id="3.20.180.20">
    <property type="entry name" value="Dynein heavy chain, N-terminal domain 2"/>
    <property type="match status" value="1"/>
</dbReference>
<keyword evidence="6" id="KW-0547">Nucleotide-binding</keyword>
<keyword evidence="9 14" id="KW-0175">Coiled coil</keyword>
<evidence type="ECO:0000256" key="9">
    <source>
        <dbReference type="ARBA" id="ARBA00023054"/>
    </source>
</evidence>
<evidence type="ECO:0000256" key="13">
    <source>
        <dbReference type="ARBA" id="ARBA00023273"/>
    </source>
</evidence>
<evidence type="ECO:0000313" key="16">
    <source>
        <dbReference type="EMBL" id="CAG9825696.1"/>
    </source>
</evidence>
<dbReference type="InterPro" id="IPR041658">
    <property type="entry name" value="AAA_lid_11"/>
</dbReference>
<dbReference type="Pfam" id="PF18199">
    <property type="entry name" value="Dynein_C"/>
    <property type="match status" value="1"/>
</dbReference>
<dbReference type="InterPro" id="IPR027417">
    <property type="entry name" value="P-loop_NTPase"/>
</dbReference>
<dbReference type="InterPro" id="IPR042228">
    <property type="entry name" value="Dynein_linker_3"/>
</dbReference>
<dbReference type="GO" id="GO:0005874">
    <property type="term" value="C:microtubule"/>
    <property type="evidence" value="ECO:0007669"/>
    <property type="project" value="UniProtKB-KW"/>
</dbReference>
<dbReference type="PANTHER" id="PTHR45703">
    <property type="entry name" value="DYNEIN HEAVY CHAIN"/>
    <property type="match status" value="1"/>
</dbReference>
<comment type="similarity">
    <text evidence="3">Belongs to the dynein heavy chain family.</text>
</comment>
<dbReference type="InterPro" id="IPR054354">
    <property type="entry name" value="DYNC2H1-like_lid"/>
</dbReference>
<keyword evidence="10" id="KW-0969">Cilium</keyword>
<dbReference type="Gene3D" id="1.20.140.100">
    <property type="entry name" value="Dynein heavy chain, N-terminal domain 2"/>
    <property type="match status" value="1"/>
</dbReference>
<dbReference type="InterPro" id="IPR041228">
    <property type="entry name" value="Dynein_C"/>
</dbReference>
<comment type="subcellular location">
    <subcellularLocation>
        <location evidence="1">Cell projection</location>
        <location evidence="1">Cilium</location>
    </subcellularLocation>
    <subcellularLocation>
        <location evidence="2">Cytoplasm</location>
        <location evidence="2">Cytoskeleton</location>
    </subcellularLocation>
</comment>
<keyword evidence="11" id="KW-0505">Motor protein</keyword>
<dbReference type="InterPro" id="IPR004273">
    <property type="entry name" value="Dynein_heavy_D6_P-loop"/>
</dbReference>
<dbReference type="FunFam" id="1.20.920.20:FF:000002">
    <property type="entry name" value="Cytoplasmic dynein 1 heavy chain"/>
    <property type="match status" value="1"/>
</dbReference>
<dbReference type="InterPro" id="IPR003593">
    <property type="entry name" value="AAA+_ATPase"/>
</dbReference>
<evidence type="ECO:0000256" key="8">
    <source>
        <dbReference type="ARBA" id="ARBA00023017"/>
    </source>
</evidence>
<dbReference type="Proteomes" id="UP001153737">
    <property type="component" value="Chromosome 9"/>
</dbReference>
<dbReference type="Pfam" id="PF12775">
    <property type="entry name" value="AAA_7"/>
    <property type="match status" value="1"/>
</dbReference>
<dbReference type="InterPro" id="IPR024317">
    <property type="entry name" value="Dynein_heavy_chain_D4_dom"/>
</dbReference>
<gene>
    <name evidence="16" type="ORF">PHAECO_LOCUS13015</name>
</gene>
<dbReference type="GO" id="GO:0030286">
    <property type="term" value="C:dynein complex"/>
    <property type="evidence" value="ECO:0007669"/>
    <property type="project" value="UniProtKB-KW"/>
</dbReference>
<organism evidence="16 17">
    <name type="scientific">Phaedon cochleariae</name>
    <name type="common">Mustard beetle</name>
    <dbReference type="NCBI Taxonomy" id="80249"/>
    <lineage>
        <taxon>Eukaryota</taxon>
        <taxon>Metazoa</taxon>
        <taxon>Ecdysozoa</taxon>
        <taxon>Arthropoda</taxon>
        <taxon>Hexapoda</taxon>
        <taxon>Insecta</taxon>
        <taxon>Pterygota</taxon>
        <taxon>Neoptera</taxon>
        <taxon>Endopterygota</taxon>
        <taxon>Coleoptera</taxon>
        <taxon>Polyphaga</taxon>
        <taxon>Cucujiformia</taxon>
        <taxon>Chrysomeloidea</taxon>
        <taxon>Chrysomelidae</taxon>
        <taxon>Chrysomelinae</taxon>
        <taxon>Chrysomelini</taxon>
        <taxon>Phaedon</taxon>
    </lineage>
</organism>
<dbReference type="FunFam" id="3.40.50.300:FF:000598">
    <property type="entry name" value="Dynein cytoplasmic 2 heavy chain 1"/>
    <property type="match status" value="1"/>
</dbReference>
<protein>
    <recommendedName>
        <fullName evidence="15">AAA+ ATPase domain-containing protein</fullName>
    </recommendedName>
</protein>
<keyword evidence="7" id="KW-0067">ATP-binding</keyword>
<reference evidence="16" key="1">
    <citation type="submission" date="2022-01" db="EMBL/GenBank/DDBJ databases">
        <authorList>
            <person name="King R."/>
        </authorList>
    </citation>
    <scope>NUCLEOTIDE SEQUENCE</scope>
</reference>
<dbReference type="PANTHER" id="PTHR45703:SF22">
    <property type="entry name" value="DYNEIN CYTOPLASMIC 2 HEAVY CHAIN 1"/>
    <property type="match status" value="1"/>
</dbReference>
<dbReference type="OrthoDB" id="447173at2759"/>
<evidence type="ECO:0000256" key="14">
    <source>
        <dbReference type="SAM" id="Coils"/>
    </source>
</evidence>
<dbReference type="InterPro" id="IPR013602">
    <property type="entry name" value="Dynein_heavy_linker"/>
</dbReference>
<dbReference type="Gene3D" id="6.10.140.1060">
    <property type="match status" value="1"/>
</dbReference>
<dbReference type="Gene3D" id="1.10.8.710">
    <property type="match status" value="1"/>
</dbReference>
<evidence type="ECO:0000313" key="17">
    <source>
        <dbReference type="Proteomes" id="UP001153737"/>
    </source>
</evidence>
<evidence type="ECO:0000256" key="3">
    <source>
        <dbReference type="ARBA" id="ARBA00008887"/>
    </source>
</evidence>
<dbReference type="InterPro" id="IPR043160">
    <property type="entry name" value="Dynein_C_barrel"/>
</dbReference>
<dbReference type="Pfam" id="PF12774">
    <property type="entry name" value="AAA_6"/>
    <property type="match status" value="1"/>
</dbReference>
<accession>A0A9N9SMW9</accession>
<dbReference type="InterPro" id="IPR024743">
    <property type="entry name" value="Dynein_HC_stalk"/>
</dbReference>
<feature type="coiled-coil region" evidence="14">
    <location>
        <begin position="2368"/>
        <end position="2395"/>
    </location>
</feature>
<dbReference type="SUPFAM" id="SSF52540">
    <property type="entry name" value="P-loop containing nucleoside triphosphate hydrolases"/>
    <property type="match status" value="3"/>
</dbReference>
<evidence type="ECO:0000256" key="5">
    <source>
        <dbReference type="ARBA" id="ARBA00022701"/>
    </source>
</evidence>
<name>A0A9N9SMW9_PHACE</name>
<dbReference type="InterPro" id="IPR026983">
    <property type="entry name" value="DHC"/>
</dbReference>
<dbReference type="GO" id="GO:0008569">
    <property type="term" value="F:minus-end-directed microtubule motor activity"/>
    <property type="evidence" value="ECO:0007669"/>
    <property type="project" value="InterPro"/>
</dbReference>
<evidence type="ECO:0000256" key="2">
    <source>
        <dbReference type="ARBA" id="ARBA00004245"/>
    </source>
</evidence>
<feature type="domain" description="AAA+ ATPase" evidence="15">
    <location>
        <begin position="1285"/>
        <end position="1461"/>
    </location>
</feature>
<proteinExistence type="inferred from homology"/>
<evidence type="ECO:0000256" key="12">
    <source>
        <dbReference type="ARBA" id="ARBA00023212"/>
    </source>
</evidence>
<dbReference type="GO" id="GO:0005929">
    <property type="term" value="C:cilium"/>
    <property type="evidence" value="ECO:0007669"/>
    <property type="project" value="UniProtKB-SubCell"/>
</dbReference>
<dbReference type="SUPFAM" id="SSF90257">
    <property type="entry name" value="Myosin rod fragments"/>
    <property type="match status" value="1"/>
</dbReference>
<dbReference type="FunFam" id="3.40.50.300:FF:000071">
    <property type="entry name" value="Cytoplasmic dynein heavy chain 1"/>
    <property type="match status" value="1"/>
</dbReference>
<evidence type="ECO:0000259" key="15">
    <source>
        <dbReference type="SMART" id="SM00382"/>
    </source>
</evidence>
<keyword evidence="5" id="KW-0493">Microtubule</keyword>